<dbReference type="Pfam" id="PF08386">
    <property type="entry name" value="Abhydrolase_4"/>
    <property type="match status" value="1"/>
</dbReference>
<protein>
    <recommendedName>
        <fullName evidence="6">Peptidase S33 tripeptidyl aminopeptidase-like C-terminal domain-containing protein</fullName>
    </recommendedName>
</protein>
<dbReference type="InterPro" id="IPR029058">
    <property type="entry name" value="AB_hydrolase_fold"/>
</dbReference>
<keyword evidence="4" id="KW-1133">Transmembrane helix</keyword>
<evidence type="ECO:0000256" key="1">
    <source>
        <dbReference type="ARBA" id="ARBA00010088"/>
    </source>
</evidence>
<keyword evidence="5" id="KW-0732">Signal</keyword>
<accession>A0A2A9NN64</accession>
<evidence type="ECO:0000256" key="5">
    <source>
        <dbReference type="SAM" id="SignalP"/>
    </source>
</evidence>
<dbReference type="EMBL" id="KZ302038">
    <property type="protein sequence ID" value="PFH49122.1"/>
    <property type="molecule type" value="Genomic_DNA"/>
</dbReference>
<feature type="transmembrane region" description="Helical" evidence="4">
    <location>
        <begin position="255"/>
        <end position="274"/>
    </location>
</feature>
<feature type="region of interest" description="Disordered" evidence="3">
    <location>
        <begin position="37"/>
        <end position="60"/>
    </location>
</feature>
<proteinExistence type="inferred from homology"/>
<sequence length="598" mass="65503">MGLGRHALCLFVCTLFVLYSGLYAILPKSNWEALSMPQGVGSPGGEDERNGRGACRSTTSSEEGVWTEIRASEDLVWTDCYQGKDKRMQCARLLVPLNYSAPLSDSNQASIALLRVPSAYSSSHPSYLGPILFNPGGPGGSGVDLILSVGDLLHQIVGKEFDVVGFDPRGVARSLPRVDLFRDRVERAMWEAGEGIVDPERERGVFGRKLARAGVIGRLAERVERSGGGYLRSIQTDHTARDMLRITEKQGRDKLLYWGFSYGTILGATFAAMFPDKVGRLVIDGVADSENYFATLWSNNLIDTDKTMQWFFDSCYEAGPSNCPFYASSPEAISQRLTKLYDTLKMQPIPVVDPLSSSTGMVDYPFLRTAIFTVLYKPYAFFPALAKALADLEGGNASSIWSVMNSAQRRFRCSCGDDEEHAFESISDATPGIMCTDGKPISGTLEDTEAHYREMKNMSGWADVWANIRVMCSSWPDFPRTHFQGPFEGNTSHPLLVIGNTADPVTPLWAAKKMSKGYPGSVVLTQDSPGHCSIAGPSVCTINYVRDYFQKGTLPPEGTVCPVLSPPIPTSQTRLGDENQFYTSFGSLSESSNLPLCL</sequence>
<gene>
    <name evidence="7" type="ORF">AMATHDRAFT_76363</name>
</gene>
<evidence type="ECO:0000256" key="4">
    <source>
        <dbReference type="SAM" id="Phobius"/>
    </source>
</evidence>
<evidence type="ECO:0000259" key="6">
    <source>
        <dbReference type="Pfam" id="PF08386"/>
    </source>
</evidence>
<evidence type="ECO:0000256" key="2">
    <source>
        <dbReference type="ARBA" id="ARBA00022801"/>
    </source>
</evidence>
<dbReference type="OrthoDB" id="425534at2759"/>
<keyword evidence="2" id="KW-0378">Hydrolase</keyword>
<name>A0A2A9NN64_9AGAR</name>
<dbReference type="Gene3D" id="3.40.50.1820">
    <property type="entry name" value="alpha/beta hydrolase"/>
    <property type="match status" value="1"/>
</dbReference>
<evidence type="ECO:0000313" key="7">
    <source>
        <dbReference type="EMBL" id="PFH49122.1"/>
    </source>
</evidence>
<feature type="signal peptide" evidence="5">
    <location>
        <begin position="1"/>
        <end position="24"/>
    </location>
</feature>
<keyword evidence="4" id="KW-0812">Transmembrane</keyword>
<keyword evidence="4" id="KW-0472">Membrane</keyword>
<dbReference type="InterPro" id="IPR013595">
    <property type="entry name" value="Pept_S33_TAP-like_C"/>
</dbReference>
<reference evidence="7 8" key="1">
    <citation type="submission" date="2014-02" db="EMBL/GenBank/DDBJ databases">
        <title>Transposable element dynamics among asymbiotic and ectomycorrhizal Amanita fungi.</title>
        <authorList>
            <consortium name="DOE Joint Genome Institute"/>
            <person name="Hess J."/>
            <person name="Skrede I."/>
            <person name="Wolfe B."/>
            <person name="LaButti K."/>
            <person name="Ohm R.A."/>
            <person name="Grigoriev I.V."/>
            <person name="Pringle A."/>
        </authorList>
    </citation>
    <scope>NUCLEOTIDE SEQUENCE [LARGE SCALE GENOMIC DNA]</scope>
    <source>
        <strain evidence="7 8">SKay4041</strain>
    </source>
</reference>
<dbReference type="SUPFAM" id="SSF53474">
    <property type="entry name" value="alpha/beta-Hydrolases"/>
    <property type="match status" value="1"/>
</dbReference>
<dbReference type="AlphaFoldDB" id="A0A2A9NN64"/>
<evidence type="ECO:0000313" key="8">
    <source>
        <dbReference type="Proteomes" id="UP000242287"/>
    </source>
</evidence>
<dbReference type="PANTHER" id="PTHR43248:SF25">
    <property type="entry name" value="AB HYDROLASE-1 DOMAIN-CONTAINING PROTEIN-RELATED"/>
    <property type="match status" value="1"/>
</dbReference>
<evidence type="ECO:0000256" key="3">
    <source>
        <dbReference type="SAM" id="MobiDB-lite"/>
    </source>
</evidence>
<keyword evidence="8" id="KW-1185">Reference proteome</keyword>
<dbReference type="Proteomes" id="UP000242287">
    <property type="component" value="Unassembled WGS sequence"/>
</dbReference>
<organism evidence="7 8">
    <name type="scientific">Amanita thiersii Skay4041</name>
    <dbReference type="NCBI Taxonomy" id="703135"/>
    <lineage>
        <taxon>Eukaryota</taxon>
        <taxon>Fungi</taxon>
        <taxon>Dikarya</taxon>
        <taxon>Basidiomycota</taxon>
        <taxon>Agaricomycotina</taxon>
        <taxon>Agaricomycetes</taxon>
        <taxon>Agaricomycetidae</taxon>
        <taxon>Agaricales</taxon>
        <taxon>Pluteineae</taxon>
        <taxon>Amanitaceae</taxon>
        <taxon>Amanita</taxon>
    </lineage>
</organism>
<dbReference type="STRING" id="703135.A0A2A9NN64"/>
<feature type="chain" id="PRO_5012428097" description="Peptidase S33 tripeptidyl aminopeptidase-like C-terminal domain-containing protein" evidence="5">
    <location>
        <begin position="25"/>
        <end position="598"/>
    </location>
</feature>
<dbReference type="GO" id="GO:0016787">
    <property type="term" value="F:hydrolase activity"/>
    <property type="evidence" value="ECO:0007669"/>
    <property type="project" value="UniProtKB-KW"/>
</dbReference>
<feature type="domain" description="Peptidase S33 tripeptidyl aminopeptidase-like C-terminal" evidence="6">
    <location>
        <begin position="461"/>
        <end position="561"/>
    </location>
</feature>
<dbReference type="PANTHER" id="PTHR43248">
    <property type="entry name" value="2-SUCCINYL-6-HYDROXY-2,4-CYCLOHEXADIENE-1-CARBOXYLATE SYNTHASE"/>
    <property type="match status" value="1"/>
</dbReference>
<dbReference type="InterPro" id="IPR051601">
    <property type="entry name" value="Serine_prot/Carboxylest_S33"/>
</dbReference>
<comment type="similarity">
    <text evidence="1">Belongs to the peptidase S33 family.</text>
</comment>